<organism evidence="2 3">
    <name type="scientific">Microbulbifer aggregans</name>
    <dbReference type="NCBI Taxonomy" id="1769779"/>
    <lineage>
        <taxon>Bacteria</taxon>
        <taxon>Pseudomonadati</taxon>
        <taxon>Pseudomonadota</taxon>
        <taxon>Gammaproteobacteria</taxon>
        <taxon>Cellvibrionales</taxon>
        <taxon>Microbulbiferaceae</taxon>
        <taxon>Microbulbifer</taxon>
    </lineage>
</organism>
<accession>A0A1C9W6M5</accession>
<dbReference type="InterPro" id="IPR050523">
    <property type="entry name" value="AKR_Detox_Biosynth"/>
</dbReference>
<dbReference type="CDD" id="cd19092">
    <property type="entry name" value="AKR_BsYcsN_EcYdhF-like"/>
    <property type="match status" value="1"/>
</dbReference>
<dbReference type="PRINTS" id="PR00069">
    <property type="entry name" value="ALDKETRDTASE"/>
</dbReference>
<evidence type="ECO:0000313" key="2">
    <source>
        <dbReference type="EMBL" id="AOS96803.1"/>
    </source>
</evidence>
<dbReference type="InterPro" id="IPR023210">
    <property type="entry name" value="NADP_OxRdtase_dom"/>
</dbReference>
<sequence length="324" mass="35872">MRHCLAVCESHVFQQPGIINEEVSMQRVVSALSSDFSMSRVAMGLWRLDSWQMSPQDRLGFAEELLDLGVSTFDLADIYGDYQCESLFGEALRLKPAVRERMEIVTKCGIKLCGSNNAFRLNHYDSSADHVRASVENSLRNLGTDYVDLLLLHRPDPLLDADELAGVLDSLVAAGKVRSVGVSNYLPHQVALLQSRLKTPLVANQIEVSLLHSAPMFDGQLDHCQQNRILPMAWSPFAGGDLFTGGAETAARVRDCMESLHGELGMDAQQMALSWLLRHPSRMVPVLGSGNLERLKGALTAVDKEMPLEPWFMLLRAARGRDVD</sequence>
<proteinExistence type="predicted"/>
<dbReference type="PROSITE" id="PS00062">
    <property type="entry name" value="ALDOKETO_REDUCTASE_2"/>
    <property type="match status" value="1"/>
</dbReference>
<evidence type="ECO:0000259" key="1">
    <source>
        <dbReference type="Pfam" id="PF00248"/>
    </source>
</evidence>
<dbReference type="GO" id="GO:0016491">
    <property type="term" value="F:oxidoreductase activity"/>
    <property type="evidence" value="ECO:0007669"/>
    <property type="project" value="UniProtKB-KW"/>
</dbReference>
<dbReference type="Gene3D" id="3.20.20.100">
    <property type="entry name" value="NADP-dependent oxidoreductase domain"/>
    <property type="match status" value="1"/>
</dbReference>
<dbReference type="GO" id="GO:0005829">
    <property type="term" value="C:cytosol"/>
    <property type="evidence" value="ECO:0007669"/>
    <property type="project" value="TreeGrafter"/>
</dbReference>
<reference evidence="3" key="1">
    <citation type="submission" date="2016-01" db="EMBL/GenBank/DDBJ databases">
        <title>Complete genome sequence of Microbulbifer sp. CCB-MM1, a halophile isolated from Matang Mangrove Forest, Perak.</title>
        <authorList>
            <person name="Moh T.H."/>
            <person name="Dinesh B."/>
            <person name="Lau N.-S."/>
            <person name="Go F."/>
            <person name="Alexander Chong S.-C."/>
        </authorList>
    </citation>
    <scope>NUCLEOTIDE SEQUENCE [LARGE SCALE GENOMIC DNA]</scope>
    <source>
        <strain evidence="3">CCB-MM1</strain>
    </source>
</reference>
<dbReference type="InterPro" id="IPR018170">
    <property type="entry name" value="Aldo/ket_reductase_CS"/>
</dbReference>
<dbReference type="PATRIC" id="fig|1769779.3.peg.1362"/>
<dbReference type="InterPro" id="IPR036812">
    <property type="entry name" value="NAD(P)_OxRdtase_dom_sf"/>
</dbReference>
<dbReference type="Proteomes" id="UP000095672">
    <property type="component" value="Chromosome"/>
</dbReference>
<name>A0A1C9W6M5_9GAMM</name>
<protein>
    <submittedName>
        <fullName evidence="2">Oxidoreductase YdhF</fullName>
        <ecNumber evidence="2">1.-.-.-</ecNumber>
    </submittedName>
</protein>
<feature type="domain" description="NADP-dependent oxidoreductase" evidence="1">
    <location>
        <begin position="41"/>
        <end position="305"/>
    </location>
</feature>
<dbReference type="AlphaFoldDB" id="A0A1C9W6M5"/>
<evidence type="ECO:0000313" key="3">
    <source>
        <dbReference type="Proteomes" id="UP000095672"/>
    </source>
</evidence>
<dbReference type="InterPro" id="IPR020471">
    <property type="entry name" value="AKR"/>
</dbReference>
<dbReference type="EMBL" id="CP014143">
    <property type="protein sequence ID" value="AOS96803.1"/>
    <property type="molecule type" value="Genomic_DNA"/>
</dbReference>
<dbReference type="KEGG" id="micc:AUP74_01349"/>
<dbReference type="PANTHER" id="PTHR43364">
    <property type="entry name" value="NADH-SPECIFIC METHYLGLYOXAL REDUCTASE-RELATED"/>
    <property type="match status" value="1"/>
</dbReference>
<keyword evidence="2" id="KW-0560">Oxidoreductase</keyword>
<keyword evidence="3" id="KW-1185">Reference proteome</keyword>
<dbReference type="Pfam" id="PF00248">
    <property type="entry name" value="Aldo_ket_red"/>
    <property type="match status" value="1"/>
</dbReference>
<dbReference type="PANTHER" id="PTHR43364:SF1">
    <property type="entry name" value="OXIDOREDUCTASE YDHF"/>
    <property type="match status" value="1"/>
</dbReference>
<dbReference type="SUPFAM" id="SSF51430">
    <property type="entry name" value="NAD(P)-linked oxidoreductase"/>
    <property type="match status" value="1"/>
</dbReference>
<gene>
    <name evidence="2" type="primary">ydhF</name>
    <name evidence="2" type="ORF">AUP74_01349</name>
</gene>
<dbReference type="STRING" id="1769779.AUP74_01349"/>
<dbReference type="EC" id="1.-.-.-" evidence="2"/>